<sequence length="67" mass="7151">MDSGDLGYCLGHGGDVTDLETGEYTADPWSPTTATEAMAREGYTVVGDWRDAPAGAEHQYEADVRPS</sequence>
<name>A0ABX1C4U2_9ACTN</name>
<reference evidence="1 2" key="1">
    <citation type="submission" date="2020-03" db="EMBL/GenBank/DDBJ databases">
        <title>Draft genome of Streptomyces sp. ventii, isolated from the Axial Seamount in the Pacific Ocean, and resequencing of the two type strains Streptomyces lonarensis strain NCL 716 and Streptomyces bohaiensis strain 11A07.</title>
        <authorList>
            <person name="Loughran R.M."/>
            <person name="Pfannmuller K.M."/>
            <person name="Wasson B.J."/>
            <person name="Deadmond M.C."/>
            <person name="Paddock B.E."/>
            <person name="Koyack M.J."/>
            <person name="Gallegos D.A."/>
            <person name="Mitchell E.A."/>
            <person name="Ushijima B."/>
            <person name="Saw J.H."/>
            <person name="Mcphail K.L."/>
            <person name="Videau P."/>
        </authorList>
    </citation>
    <scope>NUCLEOTIDE SEQUENCE [LARGE SCALE GENOMIC DNA]</scope>
    <source>
        <strain evidence="1 2">11A07</strain>
    </source>
</reference>
<dbReference type="EMBL" id="JAAVJC010000018">
    <property type="protein sequence ID" value="NJQ14236.1"/>
    <property type="molecule type" value="Genomic_DNA"/>
</dbReference>
<protein>
    <submittedName>
        <fullName evidence="1">Uncharacterized protein</fullName>
    </submittedName>
</protein>
<evidence type="ECO:0000313" key="2">
    <source>
        <dbReference type="Proteomes" id="UP000727056"/>
    </source>
</evidence>
<dbReference type="Proteomes" id="UP000727056">
    <property type="component" value="Unassembled WGS sequence"/>
</dbReference>
<keyword evidence="2" id="KW-1185">Reference proteome</keyword>
<dbReference type="RefSeq" id="WP_168087068.1">
    <property type="nucleotide sequence ID" value="NZ_BHZH01000098.1"/>
</dbReference>
<accession>A0ABX1C4U2</accession>
<proteinExistence type="predicted"/>
<comment type="caution">
    <text evidence="1">The sequence shown here is derived from an EMBL/GenBank/DDBJ whole genome shotgun (WGS) entry which is preliminary data.</text>
</comment>
<organism evidence="1 2">
    <name type="scientific">Streptomyces bohaiensis</name>
    <dbReference type="NCBI Taxonomy" id="1431344"/>
    <lineage>
        <taxon>Bacteria</taxon>
        <taxon>Bacillati</taxon>
        <taxon>Actinomycetota</taxon>
        <taxon>Actinomycetes</taxon>
        <taxon>Kitasatosporales</taxon>
        <taxon>Streptomycetaceae</taxon>
        <taxon>Streptomyces</taxon>
    </lineage>
</organism>
<evidence type="ECO:0000313" key="1">
    <source>
        <dbReference type="EMBL" id="NJQ14236.1"/>
    </source>
</evidence>
<gene>
    <name evidence="1" type="ORF">HCN52_04605</name>
</gene>